<reference evidence="10" key="1">
    <citation type="journal article" date="2020" name="Stud. Mycol.">
        <title>101 Dothideomycetes genomes: a test case for predicting lifestyles and emergence of pathogens.</title>
        <authorList>
            <person name="Haridas S."/>
            <person name="Albert R."/>
            <person name="Binder M."/>
            <person name="Bloem J."/>
            <person name="Labutti K."/>
            <person name="Salamov A."/>
            <person name="Andreopoulos B."/>
            <person name="Baker S."/>
            <person name="Barry K."/>
            <person name="Bills G."/>
            <person name="Bluhm B."/>
            <person name="Cannon C."/>
            <person name="Castanera R."/>
            <person name="Culley D."/>
            <person name="Daum C."/>
            <person name="Ezra D."/>
            <person name="Gonzalez J."/>
            <person name="Henrissat B."/>
            <person name="Kuo A."/>
            <person name="Liang C."/>
            <person name="Lipzen A."/>
            <person name="Lutzoni F."/>
            <person name="Magnuson J."/>
            <person name="Mondo S."/>
            <person name="Nolan M."/>
            <person name="Ohm R."/>
            <person name="Pangilinan J."/>
            <person name="Park H.-J."/>
            <person name="Ramirez L."/>
            <person name="Alfaro M."/>
            <person name="Sun H."/>
            <person name="Tritt A."/>
            <person name="Yoshinaga Y."/>
            <person name="Zwiers L.-H."/>
            <person name="Turgeon B."/>
            <person name="Goodwin S."/>
            <person name="Spatafora J."/>
            <person name="Crous P."/>
            <person name="Grigoriev I."/>
        </authorList>
    </citation>
    <scope>NUCLEOTIDE SEQUENCE</scope>
    <source>
        <strain evidence="10">Tuck. ex Michener</strain>
    </source>
</reference>
<dbReference type="Pfam" id="PF07992">
    <property type="entry name" value="Pyr_redox_2"/>
    <property type="match status" value="1"/>
</dbReference>
<dbReference type="EMBL" id="ML991836">
    <property type="protein sequence ID" value="KAF2230765.1"/>
    <property type="molecule type" value="Genomic_DNA"/>
</dbReference>
<comment type="catalytic activity">
    <reaction evidence="7">
        <text>[thioredoxin]-dithiol + NADP(+) = [thioredoxin]-disulfide + NADPH + H(+)</text>
        <dbReference type="Rhea" id="RHEA:20345"/>
        <dbReference type="Rhea" id="RHEA-COMP:10698"/>
        <dbReference type="Rhea" id="RHEA-COMP:10700"/>
        <dbReference type="ChEBI" id="CHEBI:15378"/>
        <dbReference type="ChEBI" id="CHEBI:29950"/>
        <dbReference type="ChEBI" id="CHEBI:50058"/>
        <dbReference type="ChEBI" id="CHEBI:57783"/>
        <dbReference type="ChEBI" id="CHEBI:58349"/>
        <dbReference type="EC" id="1.8.1.9"/>
    </reaction>
</comment>
<evidence type="ECO:0000256" key="2">
    <source>
        <dbReference type="ARBA" id="ARBA00022630"/>
    </source>
</evidence>
<keyword evidence="2 7" id="KW-0285">Flavoprotein</keyword>
<keyword evidence="3 7" id="KW-0274">FAD</keyword>
<dbReference type="PROSITE" id="PS00573">
    <property type="entry name" value="PYRIDINE_REDOX_2"/>
    <property type="match status" value="1"/>
</dbReference>
<dbReference type="InterPro" id="IPR005982">
    <property type="entry name" value="Thioredox_Rdtase"/>
</dbReference>
<proteinExistence type="inferred from homology"/>
<dbReference type="Proteomes" id="UP000800092">
    <property type="component" value="Unassembled WGS sequence"/>
</dbReference>
<keyword evidence="8" id="KW-0521">NADP</keyword>
<dbReference type="PRINTS" id="PR00368">
    <property type="entry name" value="FADPNR"/>
</dbReference>
<dbReference type="InterPro" id="IPR008255">
    <property type="entry name" value="Pyr_nucl-diS_OxRdtase_2_AS"/>
</dbReference>
<dbReference type="AlphaFoldDB" id="A0A6A6GYD5"/>
<dbReference type="NCBIfam" id="TIGR01292">
    <property type="entry name" value="TRX_reduct"/>
    <property type="match status" value="1"/>
</dbReference>
<dbReference type="SUPFAM" id="SSF51905">
    <property type="entry name" value="FAD/NAD(P)-binding domain"/>
    <property type="match status" value="1"/>
</dbReference>
<evidence type="ECO:0000256" key="8">
    <source>
        <dbReference type="RuleBase" id="RU003881"/>
    </source>
</evidence>
<protein>
    <recommendedName>
        <fullName evidence="7">Thioredoxin reductase</fullName>
        <ecNumber evidence="7">1.8.1.9</ecNumber>
    </recommendedName>
</protein>
<comment type="subunit">
    <text evidence="7">Homodimer.</text>
</comment>
<feature type="domain" description="FAD/NAD(P)-binding" evidence="9">
    <location>
        <begin position="4"/>
        <end position="310"/>
    </location>
</feature>
<dbReference type="GO" id="GO:0004791">
    <property type="term" value="F:thioredoxin-disulfide reductase (NADPH) activity"/>
    <property type="evidence" value="ECO:0007669"/>
    <property type="project" value="UniProtKB-UniRule"/>
</dbReference>
<dbReference type="EC" id="1.8.1.9" evidence="7"/>
<evidence type="ECO:0000256" key="7">
    <source>
        <dbReference type="RuleBase" id="RU003880"/>
    </source>
</evidence>
<evidence type="ECO:0000256" key="5">
    <source>
        <dbReference type="ARBA" id="ARBA00023157"/>
    </source>
</evidence>
<dbReference type="PANTHER" id="PTHR48105">
    <property type="entry name" value="THIOREDOXIN REDUCTASE 1-RELATED-RELATED"/>
    <property type="match status" value="1"/>
</dbReference>
<keyword evidence="4 7" id="KW-0560">Oxidoreductase</keyword>
<keyword evidence="6 7" id="KW-0676">Redox-active center</keyword>
<dbReference type="InterPro" id="IPR023753">
    <property type="entry name" value="FAD/NAD-binding_dom"/>
</dbReference>
<sequence>MHSKLVIIGSGPAGHTAGIYAARADLKPVMYEGFLALGIAAGGQLTTTDEVENFPGFQKIQGATLMDQMRAQNEACGTEIVSQTVGKVELTSRPFKYWLHPMGDDEALEDDTHTADAVIIATGAKARRLDLPGEETYWGAGVSACAVCDGSLPMFREQPLVVIGGGDSAVEESIYLTKKASKVVVLVRRDRLRASKVNARRLETNPKVEIRYNTVATKIRGGEGKQGLMTHLGIKNTVTGKEEELDAKGLFYAVGHEPATGLFKGQLKMDEDGYLITEPGRTLTNVEGVFAAGDVQDKKYRQAVTSAGSGCIAALEAEKWLAEQEADVETTLETETQAEKSQINGIVPEYRSNPLL</sequence>
<comment type="similarity">
    <text evidence="1 7">Belongs to the class-II pyridine nucleotide-disulfide oxidoreductase family.</text>
</comment>
<dbReference type="GO" id="GO:0005737">
    <property type="term" value="C:cytoplasm"/>
    <property type="evidence" value="ECO:0007669"/>
    <property type="project" value="InterPro"/>
</dbReference>
<evidence type="ECO:0000259" key="9">
    <source>
        <dbReference type="Pfam" id="PF07992"/>
    </source>
</evidence>
<evidence type="ECO:0000256" key="4">
    <source>
        <dbReference type="ARBA" id="ARBA00023002"/>
    </source>
</evidence>
<evidence type="ECO:0000313" key="11">
    <source>
        <dbReference type="Proteomes" id="UP000800092"/>
    </source>
</evidence>
<evidence type="ECO:0000256" key="1">
    <source>
        <dbReference type="ARBA" id="ARBA00009333"/>
    </source>
</evidence>
<dbReference type="OrthoDB" id="371245at2759"/>
<dbReference type="InterPro" id="IPR036188">
    <property type="entry name" value="FAD/NAD-bd_sf"/>
</dbReference>
<evidence type="ECO:0000313" key="10">
    <source>
        <dbReference type="EMBL" id="KAF2230765.1"/>
    </source>
</evidence>
<dbReference type="PRINTS" id="PR00469">
    <property type="entry name" value="PNDRDTASEII"/>
</dbReference>
<organism evidence="10 11">
    <name type="scientific">Viridothelium virens</name>
    <name type="common">Speckled blister lichen</name>
    <name type="synonym">Trypethelium virens</name>
    <dbReference type="NCBI Taxonomy" id="1048519"/>
    <lineage>
        <taxon>Eukaryota</taxon>
        <taxon>Fungi</taxon>
        <taxon>Dikarya</taxon>
        <taxon>Ascomycota</taxon>
        <taxon>Pezizomycotina</taxon>
        <taxon>Dothideomycetes</taxon>
        <taxon>Dothideomycetes incertae sedis</taxon>
        <taxon>Trypetheliales</taxon>
        <taxon>Trypetheliaceae</taxon>
        <taxon>Viridothelium</taxon>
    </lineage>
</organism>
<comment type="cofactor">
    <cofactor evidence="8">
        <name>FAD</name>
        <dbReference type="ChEBI" id="CHEBI:57692"/>
    </cofactor>
    <text evidence="8">Binds 1 FAD per subunit.</text>
</comment>
<dbReference type="Gene3D" id="3.50.50.60">
    <property type="entry name" value="FAD/NAD(P)-binding domain"/>
    <property type="match status" value="2"/>
</dbReference>
<keyword evidence="11" id="KW-1185">Reference proteome</keyword>
<name>A0A6A6GYD5_VIRVR</name>
<keyword evidence="5" id="KW-1015">Disulfide bond</keyword>
<evidence type="ECO:0000256" key="3">
    <source>
        <dbReference type="ARBA" id="ARBA00022827"/>
    </source>
</evidence>
<dbReference type="GO" id="GO:0019430">
    <property type="term" value="P:removal of superoxide radicals"/>
    <property type="evidence" value="ECO:0007669"/>
    <property type="project" value="UniProtKB-UniRule"/>
</dbReference>
<accession>A0A6A6GYD5</accession>
<dbReference type="InterPro" id="IPR050097">
    <property type="entry name" value="Ferredoxin-NADP_redctase_2"/>
</dbReference>
<evidence type="ECO:0000256" key="6">
    <source>
        <dbReference type="ARBA" id="ARBA00023284"/>
    </source>
</evidence>
<gene>
    <name evidence="10" type="ORF">EV356DRAFT_536131</name>
</gene>